<dbReference type="RefSeq" id="WP_118398357.1">
    <property type="nucleotide sequence ID" value="NZ_QRUK01000011.1"/>
</dbReference>
<organism evidence="1 2">
    <name type="scientific">Dorea formicigenerans</name>
    <dbReference type="NCBI Taxonomy" id="39486"/>
    <lineage>
        <taxon>Bacteria</taxon>
        <taxon>Bacillati</taxon>
        <taxon>Bacillota</taxon>
        <taxon>Clostridia</taxon>
        <taxon>Lachnospirales</taxon>
        <taxon>Lachnospiraceae</taxon>
        <taxon>Dorea</taxon>
    </lineage>
</organism>
<dbReference type="Proteomes" id="UP000283652">
    <property type="component" value="Unassembled WGS sequence"/>
</dbReference>
<evidence type="ECO:0000313" key="2">
    <source>
        <dbReference type="Proteomes" id="UP000283652"/>
    </source>
</evidence>
<comment type="caution">
    <text evidence="1">The sequence shown here is derived from an EMBL/GenBank/DDBJ whole genome shotgun (WGS) entry which is preliminary data.</text>
</comment>
<evidence type="ECO:0000313" key="1">
    <source>
        <dbReference type="EMBL" id="RGR58947.1"/>
    </source>
</evidence>
<dbReference type="EMBL" id="QRUK01000011">
    <property type="protein sequence ID" value="RGR58947.1"/>
    <property type="molecule type" value="Genomic_DNA"/>
</dbReference>
<name>A0A412F108_9FIRM</name>
<protein>
    <submittedName>
        <fullName evidence="1">Uncharacterized protein</fullName>
    </submittedName>
</protein>
<gene>
    <name evidence="1" type="ORF">DWY33_07690</name>
</gene>
<reference evidence="1 2" key="1">
    <citation type="submission" date="2018-08" db="EMBL/GenBank/DDBJ databases">
        <title>A genome reference for cultivated species of the human gut microbiota.</title>
        <authorList>
            <person name="Zou Y."/>
            <person name="Xue W."/>
            <person name="Luo G."/>
        </authorList>
    </citation>
    <scope>NUCLEOTIDE SEQUENCE [LARGE SCALE GENOMIC DNA]</scope>
    <source>
        <strain evidence="1 2">AF25-11</strain>
    </source>
</reference>
<proteinExistence type="predicted"/>
<accession>A0A412F108</accession>
<dbReference type="AlphaFoldDB" id="A0A412F108"/>
<sequence>MEKDLKVKVADLNTAIFETQVELEDLMMTLIDILERYDSGCDFEIKDVLDYERGNIGNEKGKAAFTFLHEHKRIMWLVRTARLYCEQAQKICESTEI</sequence>